<feature type="chain" id="PRO_5037140532" evidence="1">
    <location>
        <begin position="24"/>
        <end position="274"/>
    </location>
</feature>
<evidence type="ECO:0000313" key="3">
    <source>
        <dbReference type="Proteomes" id="UP000664654"/>
    </source>
</evidence>
<dbReference type="RefSeq" id="WP_206573547.1">
    <property type="nucleotide sequence ID" value="NZ_JAFKCV010000004.1"/>
</dbReference>
<proteinExistence type="predicted"/>
<keyword evidence="1" id="KW-0732">Signal</keyword>
<reference evidence="2" key="1">
    <citation type="submission" date="2021-03" db="EMBL/GenBank/DDBJ databases">
        <title>novel species isolated from a fishpond in China.</title>
        <authorList>
            <person name="Lu H."/>
            <person name="Cai Z."/>
        </authorList>
    </citation>
    <scope>NUCLEOTIDE SEQUENCE</scope>
    <source>
        <strain evidence="2">JCM 30855</strain>
    </source>
</reference>
<dbReference type="InterPro" id="IPR019613">
    <property type="entry name" value="DUF4198"/>
</dbReference>
<name>A0A939DMQ3_9ALTE</name>
<feature type="signal peptide" evidence="1">
    <location>
        <begin position="1"/>
        <end position="23"/>
    </location>
</feature>
<gene>
    <name evidence="2" type="ORF">J0A66_09425</name>
</gene>
<accession>A0A939DMQ3</accession>
<evidence type="ECO:0000256" key="1">
    <source>
        <dbReference type="SAM" id="SignalP"/>
    </source>
</evidence>
<evidence type="ECO:0000313" key="2">
    <source>
        <dbReference type="EMBL" id="MBN7825440.1"/>
    </source>
</evidence>
<organism evidence="2 3">
    <name type="scientific">Bowmanella dokdonensis</name>
    <dbReference type="NCBI Taxonomy" id="751969"/>
    <lineage>
        <taxon>Bacteria</taxon>
        <taxon>Pseudomonadati</taxon>
        <taxon>Pseudomonadota</taxon>
        <taxon>Gammaproteobacteria</taxon>
        <taxon>Alteromonadales</taxon>
        <taxon>Alteromonadaceae</taxon>
        <taxon>Bowmanella</taxon>
    </lineage>
</organism>
<dbReference type="Pfam" id="PF10670">
    <property type="entry name" value="DUF4198"/>
    <property type="match status" value="1"/>
</dbReference>
<dbReference type="EMBL" id="JAFKCV010000004">
    <property type="protein sequence ID" value="MBN7825440.1"/>
    <property type="molecule type" value="Genomic_DNA"/>
</dbReference>
<comment type="caution">
    <text evidence="2">The sequence shown here is derived from an EMBL/GenBank/DDBJ whole genome shotgun (WGS) entry which is preliminary data.</text>
</comment>
<dbReference type="AlphaFoldDB" id="A0A939DMQ3"/>
<protein>
    <submittedName>
        <fullName evidence="2">DUF4198 domain-containing protein</fullName>
    </submittedName>
</protein>
<dbReference type="Proteomes" id="UP000664654">
    <property type="component" value="Unassembled WGS sequence"/>
</dbReference>
<keyword evidence="3" id="KW-1185">Reference proteome</keyword>
<sequence>MLLNPVKVIVIAAMLLASQAAFAHARWIVPSHTNLSGDEIHKIAVDFSISNDIFHPDMSFGSAGDPRSPQLVLNAPDGSRQAKLPFVDLLRKSAAGLTLTQSGTYRIGLEQPPVLLTFFKQANGERGRIFGGKGSPDLPQGATDLFTTRMHVRVETFVSRNQLNALVPQNQGLELGEGTHPNDLFTGEPVTWQLILDGKPVGADLDVTLIRGDSRYRNIRDVIRLKTDQEGRVSLSFDEPGLYLLESSLDSKSQAEGIDNERAALFVTLEVNPA</sequence>